<name>A0A653UD95_9FLAO</name>
<dbReference type="GO" id="GO:0016209">
    <property type="term" value="F:antioxidant activity"/>
    <property type="evidence" value="ECO:0007669"/>
    <property type="project" value="InterPro"/>
</dbReference>
<dbReference type="Gene3D" id="3.40.30.10">
    <property type="entry name" value="Glutaredoxin"/>
    <property type="match status" value="1"/>
</dbReference>
<dbReference type="PROSITE" id="PS51352">
    <property type="entry name" value="THIOREDOXIN_2"/>
    <property type="match status" value="1"/>
</dbReference>
<evidence type="ECO:0000313" key="2">
    <source>
        <dbReference type="EMBL" id="VXB91423.1"/>
    </source>
</evidence>
<keyword evidence="3" id="KW-1185">Reference proteome</keyword>
<dbReference type="Proteomes" id="UP000430202">
    <property type="component" value="Unassembled WGS sequence"/>
</dbReference>
<dbReference type="InterPro" id="IPR000866">
    <property type="entry name" value="AhpC/TSA"/>
</dbReference>
<proteinExistence type="predicted"/>
<dbReference type="InterPro" id="IPR036249">
    <property type="entry name" value="Thioredoxin-like_sf"/>
</dbReference>
<gene>
    <name evidence="2" type="ORF">MARI151_50081</name>
</gene>
<evidence type="ECO:0000313" key="3">
    <source>
        <dbReference type="Proteomes" id="UP000430202"/>
    </source>
</evidence>
<organism evidence="2 3">
    <name type="scientific">Maribacter litoralis</name>
    <dbReference type="NCBI Taxonomy" id="2059726"/>
    <lineage>
        <taxon>Bacteria</taxon>
        <taxon>Pseudomonadati</taxon>
        <taxon>Bacteroidota</taxon>
        <taxon>Flavobacteriia</taxon>
        <taxon>Flavobacteriales</taxon>
        <taxon>Flavobacteriaceae</taxon>
        <taxon>Maribacter</taxon>
    </lineage>
</organism>
<dbReference type="CDD" id="cd02969">
    <property type="entry name" value="PRX_like1"/>
    <property type="match status" value="1"/>
</dbReference>
<dbReference type="EMBL" id="CABWLR010000005">
    <property type="protein sequence ID" value="VXB91423.1"/>
    <property type="molecule type" value="Genomic_DNA"/>
</dbReference>
<feature type="domain" description="Thioredoxin" evidence="1">
    <location>
        <begin position="9"/>
        <end position="165"/>
    </location>
</feature>
<dbReference type="GO" id="GO:0016491">
    <property type="term" value="F:oxidoreductase activity"/>
    <property type="evidence" value="ECO:0007669"/>
    <property type="project" value="InterPro"/>
</dbReference>
<reference evidence="2 3" key="1">
    <citation type="submission" date="2019-10" db="EMBL/GenBank/DDBJ databases">
        <authorList>
            <person name="Karimi E."/>
        </authorList>
    </citation>
    <scope>NUCLEOTIDE SEQUENCE [LARGE SCALE GENOMIC DNA]</scope>
    <source>
        <strain evidence="2">Maribacter sp. 151</strain>
    </source>
</reference>
<dbReference type="RefSeq" id="WP_159303354.1">
    <property type="nucleotide sequence ID" value="NZ_LR733271.1"/>
</dbReference>
<dbReference type="Pfam" id="PF00578">
    <property type="entry name" value="AhpC-TSA"/>
    <property type="match status" value="1"/>
</dbReference>
<dbReference type="AlphaFoldDB" id="A0A653UD95"/>
<dbReference type="PANTHER" id="PTHR43640">
    <property type="entry name" value="OS07G0260300 PROTEIN"/>
    <property type="match status" value="1"/>
</dbReference>
<evidence type="ECO:0000259" key="1">
    <source>
        <dbReference type="PROSITE" id="PS51352"/>
    </source>
</evidence>
<dbReference type="SUPFAM" id="SSF52833">
    <property type="entry name" value="Thioredoxin-like"/>
    <property type="match status" value="1"/>
</dbReference>
<dbReference type="PANTHER" id="PTHR43640:SF1">
    <property type="entry name" value="THIOREDOXIN-DEPENDENT PEROXIREDOXIN"/>
    <property type="match status" value="1"/>
</dbReference>
<sequence length="187" mass="21132">MARTESKMLALGTVAPEFSLLDTVSEKTMNLHSLNGEKGTVIMFICNHCPFVIHVNPEITKMAIEYQKKGIQFIAISSNDVEKYPEDAPHFMRIKAKAENYTFPYLYDEDQTVAKAYNAACTPDFFLFDKELKLVYRGQLDDSRPGNGLPLDGKDLRTAIENLIEGKQVNPTQKPSIGCNIKWKTNH</sequence>
<dbReference type="InterPro" id="IPR047262">
    <property type="entry name" value="PRX-like1"/>
</dbReference>
<accession>A0A653UD95</accession>
<dbReference type="InterPro" id="IPR013766">
    <property type="entry name" value="Thioredoxin_domain"/>
</dbReference>
<protein>
    <submittedName>
        <fullName evidence="2">Peroxiredoxin</fullName>
    </submittedName>
</protein>